<organism evidence="4 5">
    <name type="scientific">Lithohypha guttulata</name>
    <dbReference type="NCBI Taxonomy" id="1690604"/>
    <lineage>
        <taxon>Eukaryota</taxon>
        <taxon>Fungi</taxon>
        <taxon>Dikarya</taxon>
        <taxon>Ascomycota</taxon>
        <taxon>Pezizomycotina</taxon>
        <taxon>Eurotiomycetes</taxon>
        <taxon>Chaetothyriomycetidae</taxon>
        <taxon>Chaetothyriales</taxon>
        <taxon>Trichomeriaceae</taxon>
        <taxon>Lithohypha</taxon>
    </lineage>
</organism>
<accession>A0ABR0K3L6</accession>
<name>A0ABR0K3L6_9EURO</name>
<proteinExistence type="predicted"/>
<dbReference type="InterPro" id="IPR057654">
    <property type="entry name" value="Znf-CCCH_tandem"/>
</dbReference>
<evidence type="ECO:0000256" key="1">
    <source>
        <dbReference type="PROSITE-ProRule" id="PRU00723"/>
    </source>
</evidence>
<evidence type="ECO:0000313" key="4">
    <source>
        <dbReference type="EMBL" id="KAK5085045.1"/>
    </source>
</evidence>
<sequence length="628" mass="71114">MVDMRALSKRYAEVKQAEIDRNNLLDELFQKVDDMQKTMDRNAFIMVLIDGDCMNFLNELVRRGVSGGDQAAKLLKQAVIDYLRYDEDFKYDHKIVIRVYANLRGLSKTYVDKGILPNTAAFHEFVLGFNKAHPLCDFIDAGNHKEAADTKLKETLNLYVYNVHCKQIIFGASADNGYASFLSSFFVGTDVSSRIRILKGPPFSYEFKTLLPQFKWTEFTNVFRSDFIPHEPVQHLVWRRSQELESQHAQDPAVGFTVDNEPVSSSGDYQGLYATNTSISEATSQLAKELTIPSRPRILEVDHDGKENGVRLGQNLQQGLSPSASSTSSGPTLQGHTGELPTASEAAAALIASTNEFLQLFPKNLDFGAVKQQATQRLGVTSDFWLDRDGDEWFSRSKNIIKMAVEDWVERTDNPPPGNATWMLRYFNRRESPSAIMRSQSSQFWRTTIDLDLDLNFSTSDADTANSRVSDQSKPVVRTGPPSRDRINAGIQPSPVPEGRKEPLCVYQNSRGQRVDMPQELTLNPPLIHDLRHRQQRLCNAHHLLRSCPKENCPYDHSSVLTDDEFEALLCVSRSVRCPFGSACTDVCFKGHMCPYGRKCRYGADCKFADLHDIDTEELTDWRYRFGW</sequence>
<reference evidence="4 5" key="1">
    <citation type="submission" date="2023-08" db="EMBL/GenBank/DDBJ databases">
        <title>Black Yeasts Isolated from many extreme environments.</title>
        <authorList>
            <person name="Coleine C."/>
            <person name="Stajich J.E."/>
            <person name="Selbmann L."/>
        </authorList>
    </citation>
    <scope>NUCLEOTIDE SEQUENCE [LARGE SCALE GENOMIC DNA]</scope>
    <source>
        <strain evidence="4 5">CCFEE 5885</strain>
    </source>
</reference>
<keyword evidence="1" id="KW-0862">Zinc</keyword>
<keyword evidence="1" id="KW-0863">Zinc-finger</keyword>
<evidence type="ECO:0000313" key="5">
    <source>
        <dbReference type="Proteomes" id="UP001345013"/>
    </source>
</evidence>
<feature type="region of interest" description="Disordered" evidence="2">
    <location>
        <begin position="317"/>
        <end position="339"/>
    </location>
</feature>
<dbReference type="Pfam" id="PF25542">
    <property type="entry name" value="zf-CCCH_12"/>
    <property type="match status" value="1"/>
</dbReference>
<dbReference type="PANTHER" id="PTHR37543">
    <property type="entry name" value="CCCH ZINC FINGER DNA BINDING PROTEIN (AFU_ORTHOLOGUE AFUA_5G12760)"/>
    <property type="match status" value="1"/>
</dbReference>
<feature type="zinc finger region" description="C3H1-type" evidence="1">
    <location>
        <begin position="582"/>
        <end position="615"/>
    </location>
</feature>
<feature type="region of interest" description="Disordered" evidence="2">
    <location>
        <begin position="461"/>
        <end position="502"/>
    </location>
</feature>
<evidence type="ECO:0000259" key="3">
    <source>
        <dbReference type="PROSITE" id="PS50103"/>
    </source>
</evidence>
<protein>
    <recommendedName>
        <fullName evidence="3">C3H1-type domain-containing protein</fullName>
    </recommendedName>
</protein>
<feature type="domain" description="C3H1-type" evidence="3">
    <location>
        <begin position="582"/>
        <end position="615"/>
    </location>
</feature>
<gene>
    <name evidence="4" type="ORF">LTR24_007250</name>
</gene>
<evidence type="ECO:0000256" key="2">
    <source>
        <dbReference type="SAM" id="MobiDB-lite"/>
    </source>
</evidence>
<dbReference type="PANTHER" id="PTHR37543:SF1">
    <property type="entry name" value="CCCH ZINC FINGER DNA BINDING PROTEIN (AFU_ORTHOLOGUE AFUA_5G12760)"/>
    <property type="match status" value="1"/>
</dbReference>
<keyword evidence="5" id="KW-1185">Reference proteome</keyword>
<dbReference type="PROSITE" id="PS50103">
    <property type="entry name" value="ZF_C3H1"/>
    <property type="match status" value="1"/>
</dbReference>
<dbReference type="EMBL" id="JAVRRG010000106">
    <property type="protein sequence ID" value="KAK5085045.1"/>
    <property type="molecule type" value="Genomic_DNA"/>
</dbReference>
<dbReference type="Pfam" id="PF25540">
    <property type="entry name" value="DUF7923"/>
    <property type="match status" value="1"/>
</dbReference>
<comment type="caution">
    <text evidence="4">The sequence shown here is derived from an EMBL/GenBank/DDBJ whole genome shotgun (WGS) entry which is preliminary data.</text>
</comment>
<feature type="compositionally biased region" description="Polar residues" evidence="2">
    <location>
        <begin position="461"/>
        <end position="473"/>
    </location>
</feature>
<dbReference type="InterPro" id="IPR057683">
    <property type="entry name" value="DUF7923"/>
</dbReference>
<dbReference type="Pfam" id="PF25543">
    <property type="entry name" value="zf-CCCH_tandem"/>
    <property type="match status" value="1"/>
</dbReference>
<dbReference type="Proteomes" id="UP001345013">
    <property type="component" value="Unassembled WGS sequence"/>
</dbReference>
<dbReference type="InterPro" id="IPR000571">
    <property type="entry name" value="Znf_CCCH"/>
</dbReference>
<keyword evidence="1" id="KW-0479">Metal-binding</keyword>